<keyword evidence="3" id="KW-0479">Metal-binding</keyword>
<dbReference type="CDD" id="cd00454">
    <property type="entry name" value="TrHb1_N"/>
    <property type="match status" value="1"/>
</dbReference>
<keyword evidence="5" id="KW-0812">Transmembrane</keyword>
<dbReference type="EMBL" id="HBIM01016868">
    <property type="protein sequence ID" value="CAE0416047.1"/>
    <property type="molecule type" value="Transcribed_RNA"/>
</dbReference>
<dbReference type="InterPro" id="IPR009050">
    <property type="entry name" value="Globin-like_sf"/>
</dbReference>
<keyword evidence="5" id="KW-0472">Membrane</keyword>
<keyword evidence="1" id="KW-0813">Transport</keyword>
<evidence type="ECO:0000256" key="5">
    <source>
        <dbReference type="SAM" id="Phobius"/>
    </source>
</evidence>
<keyword evidence="4" id="KW-0408">Iron</keyword>
<evidence type="ECO:0000256" key="3">
    <source>
        <dbReference type="ARBA" id="ARBA00022723"/>
    </source>
</evidence>
<dbReference type="Pfam" id="PF01152">
    <property type="entry name" value="Bac_globin"/>
    <property type="match status" value="1"/>
</dbReference>
<gene>
    <name evidence="6" type="ORF">ACOF00016_LOCUS13113</name>
</gene>
<evidence type="ECO:0000256" key="2">
    <source>
        <dbReference type="ARBA" id="ARBA00022617"/>
    </source>
</evidence>
<dbReference type="InterPro" id="IPR001486">
    <property type="entry name" value="Hemoglobin_trunc"/>
</dbReference>
<evidence type="ECO:0000256" key="1">
    <source>
        <dbReference type="ARBA" id="ARBA00022448"/>
    </source>
</evidence>
<accession>A0A7S3LAY3</accession>
<dbReference type="AlphaFoldDB" id="A0A7S3LAY3"/>
<dbReference type="InterPro" id="IPR012292">
    <property type="entry name" value="Globin/Proto"/>
</dbReference>
<dbReference type="GO" id="GO:0020037">
    <property type="term" value="F:heme binding"/>
    <property type="evidence" value="ECO:0007669"/>
    <property type="project" value="InterPro"/>
</dbReference>
<sequence>MPHSTSNLGVLHSGNKIHKPELVKKIGGPDVLKQAVNNFYDRLTVDPAIRVFFEGADLEVLKWHNYNLMSIAFHDIPENFDIRDLILRRHPKLFRAGLNGKTYDRVLEHFCGTLRDLKVPEETIADALSIVQPYREIFEEGATLAAKEKRSEQRTRQIWQGAMVVAILVYAGSVVLARHRK</sequence>
<reference evidence="6" key="1">
    <citation type="submission" date="2021-01" db="EMBL/GenBank/DDBJ databases">
        <authorList>
            <person name="Corre E."/>
            <person name="Pelletier E."/>
            <person name="Niang G."/>
            <person name="Scheremetjew M."/>
            <person name="Finn R."/>
            <person name="Kale V."/>
            <person name="Holt S."/>
            <person name="Cochrane G."/>
            <person name="Meng A."/>
            <person name="Brown T."/>
            <person name="Cohen L."/>
        </authorList>
    </citation>
    <scope>NUCLEOTIDE SEQUENCE</scope>
    <source>
        <strain evidence="6">CCMP127</strain>
    </source>
</reference>
<dbReference type="GO" id="GO:0046872">
    <property type="term" value="F:metal ion binding"/>
    <property type="evidence" value="ECO:0007669"/>
    <property type="project" value="UniProtKB-KW"/>
</dbReference>
<evidence type="ECO:0000313" key="6">
    <source>
        <dbReference type="EMBL" id="CAE0416047.1"/>
    </source>
</evidence>
<proteinExistence type="predicted"/>
<dbReference type="GO" id="GO:0019825">
    <property type="term" value="F:oxygen binding"/>
    <property type="evidence" value="ECO:0007669"/>
    <property type="project" value="InterPro"/>
</dbReference>
<evidence type="ECO:0000256" key="4">
    <source>
        <dbReference type="ARBA" id="ARBA00023004"/>
    </source>
</evidence>
<feature type="transmembrane region" description="Helical" evidence="5">
    <location>
        <begin position="158"/>
        <end position="177"/>
    </location>
</feature>
<keyword evidence="5" id="KW-1133">Transmembrane helix</keyword>
<protein>
    <recommendedName>
        <fullName evidence="7">Globin family profile domain-containing protein</fullName>
    </recommendedName>
</protein>
<dbReference type="Gene3D" id="1.10.490.10">
    <property type="entry name" value="Globins"/>
    <property type="match status" value="1"/>
</dbReference>
<dbReference type="SUPFAM" id="SSF46458">
    <property type="entry name" value="Globin-like"/>
    <property type="match status" value="1"/>
</dbReference>
<keyword evidence="2" id="KW-0349">Heme</keyword>
<name>A0A7S3LAY3_9STRA</name>
<organism evidence="6">
    <name type="scientific">Amphora coffeiformis</name>
    <dbReference type="NCBI Taxonomy" id="265554"/>
    <lineage>
        <taxon>Eukaryota</taxon>
        <taxon>Sar</taxon>
        <taxon>Stramenopiles</taxon>
        <taxon>Ochrophyta</taxon>
        <taxon>Bacillariophyta</taxon>
        <taxon>Bacillariophyceae</taxon>
        <taxon>Bacillariophycidae</taxon>
        <taxon>Thalassiophysales</taxon>
        <taxon>Catenulaceae</taxon>
        <taxon>Amphora</taxon>
    </lineage>
</organism>
<evidence type="ECO:0008006" key="7">
    <source>
        <dbReference type="Google" id="ProtNLM"/>
    </source>
</evidence>